<dbReference type="Proteomes" id="UP001519924">
    <property type="component" value="Unassembled WGS sequence"/>
</dbReference>
<sequence>MAKPELGLKRICVACGAKFYDLNRSPVICPKCATEQPAEQPRLRRGGGTDERLKKRAVAGPLPEGEIEEVALEDVEVEEAALEDAEELEDDTEALAEDIEVEPDRDEEV</sequence>
<evidence type="ECO:0000313" key="3">
    <source>
        <dbReference type="Proteomes" id="UP001519924"/>
    </source>
</evidence>
<dbReference type="Pfam" id="PF09538">
    <property type="entry name" value="FYDLN_acid"/>
    <property type="match status" value="1"/>
</dbReference>
<feature type="compositionally biased region" description="Acidic residues" evidence="1">
    <location>
        <begin position="65"/>
        <end position="109"/>
    </location>
</feature>
<reference evidence="2 3" key="1">
    <citation type="submission" date="2021-08" db="EMBL/GenBank/DDBJ databases">
        <title>Caldovatus sediminis gen. nov., sp. nov., a moderately thermophilic bacterium isolated from a hot spring.</title>
        <authorList>
            <person name="Hu C.-J."/>
            <person name="Li W.-J."/>
            <person name="Xian W.-D."/>
        </authorList>
    </citation>
    <scope>NUCLEOTIDE SEQUENCE [LARGE SCALE GENOMIC DNA]</scope>
    <source>
        <strain evidence="2 3">SYSU G05006</strain>
    </source>
</reference>
<name>A0ABS7F6E5_9PROT</name>
<evidence type="ECO:0000256" key="1">
    <source>
        <dbReference type="SAM" id="MobiDB-lite"/>
    </source>
</evidence>
<gene>
    <name evidence="2" type="ORF">K1J50_16435</name>
</gene>
<dbReference type="InterPro" id="IPR012644">
    <property type="entry name" value="CHP02300_FYDLN_acid"/>
</dbReference>
<accession>A0ABS7F6E5</accession>
<dbReference type="RefSeq" id="WP_220118853.1">
    <property type="nucleotide sequence ID" value="NZ_JAHZUY010000068.1"/>
</dbReference>
<dbReference type="NCBIfam" id="TIGR02300">
    <property type="entry name" value="FYDLN_acid"/>
    <property type="match status" value="1"/>
</dbReference>
<evidence type="ECO:0000313" key="2">
    <source>
        <dbReference type="EMBL" id="MBW8271073.1"/>
    </source>
</evidence>
<protein>
    <submittedName>
        <fullName evidence="2">TIGR02300 family protein</fullName>
    </submittedName>
</protein>
<feature type="region of interest" description="Disordered" evidence="1">
    <location>
        <begin position="35"/>
        <end position="109"/>
    </location>
</feature>
<organism evidence="2 3">
    <name type="scientific">Caldovatus aquaticus</name>
    <dbReference type="NCBI Taxonomy" id="2865671"/>
    <lineage>
        <taxon>Bacteria</taxon>
        <taxon>Pseudomonadati</taxon>
        <taxon>Pseudomonadota</taxon>
        <taxon>Alphaproteobacteria</taxon>
        <taxon>Acetobacterales</taxon>
        <taxon>Roseomonadaceae</taxon>
        <taxon>Caldovatus</taxon>
    </lineage>
</organism>
<dbReference type="EMBL" id="JAHZUY010000068">
    <property type="protein sequence ID" value="MBW8271073.1"/>
    <property type="molecule type" value="Genomic_DNA"/>
</dbReference>
<comment type="caution">
    <text evidence="2">The sequence shown here is derived from an EMBL/GenBank/DDBJ whole genome shotgun (WGS) entry which is preliminary data.</text>
</comment>
<proteinExistence type="predicted"/>
<keyword evidence="3" id="KW-1185">Reference proteome</keyword>